<dbReference type="RefSeq" id="XP_001794119.1">
    <property type="nucleotide sequence ID" value="XM_001794067.1"/>
</dbReference>
<protein>
    <submittedName>
        <fullName evidence="2">Uncharacterized protein</fullName>
    </submittedName>
</protein>
<evidence type="ECO:0000313" key="2">
    <source>
        <dbReference type="EMBL" id="EAT88766.1"/>
    </source>
</evidence>
<evidence type="ECO:0000256" key="1">
    <source>
        <dbReference type="SAM" id="MobiDB-lite"/>
    </source>
</evidence>
<dbReference type="EMBL" id="CH445329">
    <property type="protein sequence ID" value="EAT88766.1"/>
    <property type="molecule type" value="Genomic_DNA"/>
</dbReference>
<sequence>MFAKNDFVRVVVLSTTLSVSSVFQKIVVHLHIVTVLMPRFFRFGSSSKSSDAAIHAISDSEGPSMDKNSGSKKLSIDHDNIIEHDPSCSPKS</sequence>
<evidence type="ECO:0000313" key="3">
    <source>
        <dbReference type="Proteomes" id="UP000001055"/>
    </source>
</evidence>
<gene>
    <name evidence="2" type="ORF">SNOG_03561</name>
</gene>
<proteinExistence type="predicted"/>
<dbReference type="KEGG" id="pno:SNOG_03561"/>
<accession>Q0UXF3</accession>
<organism evidence="2 3">
    <name type="scientific">Phaeosphaeria nodorum (strain SN15 / ATCC MYA-4574 / FGSC 10173)</name>
    <name type="common">Glume blotch fungus</name>
    <name type="synonym">Parastagonospora nodorum</name>
    <dbReference type="NCBI Taxonomy" id="321614"/>
    <lineage>
        <taxon>Eukaryota</taxon>
        <taxon>Fungi</taxon>
        <taxon>Dikarya</taxon>
        <taxon>Ascomycota</taxon>
        <taxon>Pezizomycotina</taxon>
        <taxon>Dothideomycetes</taxon>
        <taxon>Pleosporomycetidae</taxon>
        <taxon>Pleosporales</taxon>
        <taxon>Pleosporineae</taxon>
        <taxon>Phaeosphaeriaceae</taxon>
        <taxon>Parastagonospora</taxon>
    </lineage>
</organism>
<dbReference type="GeneID" id="5970982"/>
<dbReference type="AlphaFoldDB" id="Q0UXF3"/>
<name>Q0UXF3_PHANO</name>
<feature type="compositionally biased region" description="Basic and acidic residues" evidence="1">
    <location>
        <begin position="74"/>
        <end position="86"/>
    </location>
</feature>
<dbReference type="InParanoid" id="Q0UXF3"/>
<feature type="region of interest" description="Disordered" evidence="1">
    <location>
        <begin position="54"/>
        <end position="92"/>
    </location>
</feature>
<reference evidence="3" key="1">
    <citation type="journal article" date="2007" name="Plant Cell">
        <title>Dothideomycete-plant interactions illuminated by genome sequencing and EST analysis of the wheat pathogen Stagonospora nodorum.</title>
        <authorList>
            <person name="Hane J.K."/>
            <person name="Lowe R.G."/>
            <person name="Solomon P.S."/>
            <person name="Tan K.C."/>
            <person name="Schoch C.L."/>
            <person name="Spatafora J.W."/>
            <person name="Crous P.W."/>
            <person name="Kodira C."/>
            <person name="Birren B.W."/>
            <person name="Galagan J.E."/>
            <person name="Torriani S.F."/>
            <person name="McDonald B.A."/>
            <person name="Oliver R.P."/>
        </authorList>
    </citation>
    <scope>NUCLEOTIDE SEQUENCE [LARGE SCALE GENOMIC DNA]</scope>
    <source>
        <strain evidence="3">SN15 / ATCC MYA-4574 / FGSC 10173</strain>
    </source>
</reference>
<dbReference type="Proteomes" id="UP000001055">
    <property type="component" value="Unassembled WGS sequence"/>
</dbReference>